<gene>
    <name evidence="2" type="ORF">J4573_33995</name>
</gene>
<dbReference type="AlphaFoldDB" id="A0A939PH47"/>
<feature type="transmembrane region" description="Helical" evidence="1">
    <location>
        <begin position="18"/>
        <end position="36"/>
    </location>
</feature>
<sequence length="75" mass="8226">MTPERAGDRRPRRRFDPGALIAGVFFVGVALLFLVNGMSDDTVAGPEVLIPALLIGLGVVGMIRVLTRSRRRDRH</sequence>
<name>A0A939PH47_9ACTN</name>
<comment type="caution">
    <text evidence="2">The sequence shown here is derived from an EMBL/GenBank/DDBJ whole genome shotgun (WGS) entry which is preliminary data.</text>
</comment>
<evidence type="ECO:0000313" key="2">
    <source>
        <dbReference type="EMBL" id="MBO2452143.1"/>
    </source>
</evidence>
<reference evidence="2" key="1">
    <citation type="submission" date="2021-03" db="EMBL/GenBank/DDBJ databases">
        <authorList>
            <person name="Kanchanasin P."/>
            <person name="Saeng-In P."/>
            <person name="Phongsopitanun W."/>
            <person name="Yuki M."/>
            <person name="Kudo T."/>
            <person name="Ohkuma M."/>
            <person name="Tanasupawat S."/>
        </authorList>
    </citation>
    <scope>NUCLEOTIDE SEQUENCE</scope>
    <source>
        <strain evidence="2">GKU 128</strain>
    </source>
</reference>
<dbReference type="EMBL" id="JAGEOJ010000015">
    <property type="protein sequence ID" value="MBO2452143.1"/>
    <property type="molecule type" value="Genomic_DNA"/>
</dbReference>
<accession>A0A939PH47</accession>
<protein>
    <submittedName>
        <fullName evidence="2">Uncharacterized protein</fullName>
    </submittedName>
</protein>
<evidence type="ECO:0000313" key="3">
    <source>
        <dbReference type="Proteomes" id="UP000669179"/>
    </source>
</evidence>
<evidence type="ECO:0000256" key="1">
    <source>
        <dbReference type="SAM" id="Phobius"/>
    </source>
</evidence>
<keyword evidence="1" id="KW-0472">Membrane</keyword>
<keyword evidence="1" id="KW-1133">Transmembrane helix</keyword>
<feature type="transmembrane region" description="Helical" evidence="1">
    <location>
        <begin position="48"/>
        <end position="67"/>
    </location>
</feature>
<organism evidence="2 3">
    <name type="scientific">Actinomadura barringtoniae</name>
    <dbReference type="NCBI Taxonomy" id="1427535"/>
    <lineage>
        <taxon>Bacteria</taxon>
        <taxon>Bacillati</taxon>
        <taxon>Actinomycetota</taxon>
        <taxon>Actinomycetes</taxon>
        <taxon>Streptosporangiales</taxon>
        <taxon>Thermomonosporaceae</taxon>
        <taxon>Actinomadura</taxon>
    </lineage>
</organism>
<proteinExistence type="predicted"/>
<dbReference type="Proteomes" id="UP000669179">
    <property type="component" value="Unassembled WGS sequence"/>
</dbReference>
<keyword evidence="3" id="KW-1185">Reference proteome</keyword>
<keyword evidence="1" id="KW-0812">Transmembrane</keyword>